<dbReference type="Gene3D" id="3.30.565.10">
    <property type="entry name" value="Histidine kinase-like ATPase, C-terminal domain"/>
    <property type="match status" value="1"/>
</dbReference>
<dbReference type="EMBL" id="JALHLF010000003">
    <property type="protein sequence ID" value="MCJ2181396.1"/>
    <property type="molecule type" value="Genomic_DNA"/>
</dbReference>
<evidence type="ECO:0000256" key="9">
    <source>
        <dbReference type="ARBA" id="ARBA00022989"/>
    </source>
</evidence>
<accession>A0ABT0B977</accession>
<keyword evidence="10 13" id="KW-0472">Membrane</keyword>
<feature type="transmembrane region" description="Helical" evidence="13">
    <location>
        <begin position="6"/>
        <end position="24"/>
    </location>
</feature>
<dbReference type="Pfam" id="PF00512">
    <property type="entry name" value="HisKA"/>
    <property type="match status" value="1"/>
</dbReference>
<dbReference type="SMART" id="SM00387">
    <property type="entry name" value="HATPase_c"/>
    <property type="match status" value="1"/>
</dbReference>
<feature type="transmembrane region" description="Helical" evidence="13">
    <location>
        <begin position="193"/>
        <end position="213"/>
    </location>
</feature>
<evidence type="ECO:0000256" key="10">
    <source>
        <dbReference type="ARBA" id="ARBA00023136"/>
    </source>
</evidence>
<evidence type="ECO:0000259" key="15">
    <source>
        <dbReference type="PROSITE" id="PS50110"/>
    </source>
</evidence>
<protein>
    <recommendedName>
        <fullName evidence="4">histidine kinase</fullName>
        <ecNumber evidence="4">2.7.13.3</ecNumber>
    </recommendedName>
</protein>
<dbReference type="InterPro" id="IPR003661">
    <property type="entry name" value="HisK_dim/P_dom"/>
</dbReference>
<dbReference type="PANTHER" id="PTHR43047:SF9">
    <property type="entry name" value="HISTIDINE KINASE"/>
    <property type="match status" value="1"/>
</dbReference>
<dbReference type="CDD" id="cd00156">
    <property type="entry name" value="REC"/>
    <property type="match status" value="1"/>
</dbReference>
<feature type="coiled-coil region" evidence="12">
    <location>
        <begin position="724"/>
        <end position="765"/>
    </location>
</feature>
<evidence type="ECO:0000256" key="7">
    <source>
        <dbReference type="ARBA" id="ARBA00022692"/>
    </source>
</evidence>
<keyword evidence="6" id="KW-0808">Transferase</keyword>
<dbReference type="CDD" id="cd00082">
    <property type="entry name" value="HisKA"/>
    <property type="match status" value="1"/>
</dbReference>
<dbReference type="Gene3D" id="1.20.1730.10">
    <property type="entry name" value="Sodium/glucose cotransporter"/>
    <property type="match status" value="1"/>
</dbReference>
<dbReference type="PRINTS" id="PR00344">
    <property type="entry name" value="BCTRLSENSOR"/>
</dbReference>
<evidence type="ECO:0000256" key="4">
    <source>
        <dbReference type="ARBA" id="ARBA00012438"/>
    </source>
</evidence>
<dbReference type="Gene3D" id="3.40.50.2300">
    <property type="match status" value="1"/>
</dbReference>
<dbReference type="Pfam" id="PF00072">
    <property type="entry name" value="Response_reg"/>
    <property type="match status" value="1"/>
</dbReference>
<dbReference type="CDD" id="cd00130">
    <property type="entry name" value="PAS"/>
    <property type="match status" value="1"/>
</dbReference>
<evidence type="ECO:0000256" key="6">
    <source>
        <dbReference type="ARBA" id="ARBA00022679"/>
    </source>
</evidence>
<dbReference type="InterPro" id="IPR000014">
    <property type="entry name" value="PAS"/>
</dbReference>
<dbReference type="PROSITE" id="PS50109">
    <property type="entry name" value="HIS_KIN"/>
    <property type="match status" value="1"/>
</dbReference>
<dbReference type="SUPFAM" id="SSF52172">
    <property type="entry name" value="CheY-like"/>
    <property type="match status" value="1"/>
</dbReference>
<dbReference type="Pfam" id="PF02518">
    <property type="entry name" value="HATPase_c"/>
    <property type="match status" value="1"/>
</dbReference>
<dbReference type="InterPro" id="IPR035965">
    <property type="entry name" value="PAS-like_dom_sf"/>
</dbReference>
<evidence type="ECO:0000259" key="14">
    <source>
        <dbReference type="PROSITE" id="PS50109"/>
    </source>
</evidence>
<feature type="transmembrane region" description="Helical" evidence="13">
    <location>
        <begin position="119"/>
        <end position="139"/>
    </location>
</feature>
<organism evidence="16 17">
    <name type="scientific">Novosphingobium organovorum</name>
    <dbReference type="NCBI Taxonomy" id="2930092"/>
    <lineage>
        <taxon>Bacteria</taxon>
        <taxon>Pseudomonadati</taxon>
        <taxon>Pseudomonadota</taxon>
        <taxon>Alphaproteobacteria</taxon>
        <taxon>Sphingomonadales</taxon>
        <taxon>Sphingomonadaceae</taxon>
        <taxon>Novosphingobium</taxon>
    </lineage>
</organism>
<comment type="caution">
    <text evidence="16">The sequence shown here is derived from an EMBL/GenBank/DDBJ whole genome shotgun (WGS) entry which is preliminary data.</text>
</comment>
<feature type="transmembrane region" description="Helical" evidence="13">
    <location>
        <begin position="69"/>
        <end position="87"/>
    </location>
</feature>
<evidence type="ECO:0000256" key="1">
    <source>
        <dbReference type="ARBA" id="ARBA00000085"/>
    </source>
</evidence>
<keyword evidence="12" id="KW-0175">Coiled coil</keyword>
<dbReference type="InterPro" id="IPR001734">
    <property type="entry name" value="Na/solute_symporter"/>
</dbReference>
<dbReference type="InterPro" id="IPR003594">
    <property type="entry name" value="HATPase_dom"/>
</dbReference>
<dbReference type="RefSeq" id="WP_244016515.1">
    <property type="nucleotide sequence ID" value="NZ_JALHLF010000003.1"/>
</dbReference>
<dbReference type="InterPro" id="IPR004358">
    <property type="entry name" value="Sig_transdc_His_kin-like_C"/>
</dbReference>
<comment type="subcellular location">
    <subcellularLocation>
        <location evidence="2">Membrane</location>
        <topology evidence="2">Multi-pass membrane protein</topology>
    </subcellularLocation>
</comment>
<dbReference type="SUPFAM" id="SSF55785">
    <property type="entry name" value="PYP-like sensor domain (PAS domain)"/>
    <property type="match status" value="1"/>
</dbReference>
<evidence type="ECO:0000256" key="5">
    <source>
        <dbReference type="ARBA" id="ARBA00022553"/>
    </source>
</evidence>
<feature type="modified residue" description="4-aspartylphosphate" evidence="11">
    <location>
        <position position="1044"/>
    </location>
</feature>
<keyword evidence="5 11" id="KW-0597">Phosphoprotein</keyword>
<dbReference type="Proteomes" id="UP001162881">
    <property type="component" value="Unassembled WGS sequence"/>
</dbReference>
<feature type="transmembrane region" description="Helical" evidence="13">
    <location>
        <begin position="400"/>
        <end position="423"/>
    </location>
</feature>
<dbReference type="EC" id="2.7.13.3" evidence="4"/>
<evidence type="ECO:0000256" key="2">
    <source>
        <dbReference type="ARBA" id="ARBA00004141"/>
    </source>
</evidence>
<feature type="transmembrane region" description="Helical" evidence="13">
    <location>
        <begin position="44"/>
        <end position="63"/>
    </location>
</feature>
<feature type="domain" description="Response regulatory" evidence="15">
    <location>
        <begin position="997"/>
        <end position="1109"/>
    </location>
</feature>
<dbReference type="SMART" id="SM00448">
    <property type="entry name" value="REC"/>
    <property type="match status" value="1"/>
</dbReference>
<evidence type="ECO:0000256" key="8">
    <source>
        <dbReference type="ARBA" id="ARBA00022777"/>
    </source>
</evidence>
<evidence type="ECO:0000256" key="13">
    <source>
        <dbReference type="SAM" id="Phobius"/>
    </source>
</evidence>
<dbReference type="InterPro" id="IPR036097">
    <property type="entry name" value="HisK_dim/P_sf"/>
</dbReference>
<feature type="transmembrane region" description="Helical" evidence="13">
    <location>
        <begin position="430"/>
        <end position="449"/>
    </location>
</feature>
<evidence type="ECO:0000256" key="12">
    <source>
        <dbReference type="SAM" id="Coils"/>
    </source>
</evidence>
<proteinExistence type="inferred from homology"/>
<feature type="transmembrane region" description="Helical" evidence="13">
    <location>
        <begin position="151"/>
        <end position="172"/>
    </location>
</feature>
<dbReference type="InterPro" id="IPR005467">
    <property type="entry name" value="His_kinase_dom"/>
</dbReference>
<reference evidence="16" key="1">
    <citation type="submission" date="2022-03" db="EMBL/GenBank/DDBJ databases">
        <title>Identification of a novel bacterium isolated from mangrove sediments.</title>
        <authorList>
            <person name="Pan X."/>
        </authorList>
    </citation>
    <scope>NUCLEOTIDE SEQUENCE</scope>
    <source>
        <strain evidence="16">B1949</strain>
    </source>
</reference>
<name>A0ABT0B977_9SPHN</name>
<feature type="transmembrane region" description="Helical" evidence="13">
    <location>
        <begin position="233"/>
        <end position="253"/>
    </location>
</feature>
<dbReference type="SUPFAM" id="SSF47384">
    <property type="entry name" value="Homodimeric domain of signal transducing histidine kinase"/>
    <property type="match status" value="1"/>
</dbReference>
<gene>
    <name evidence="16" type="ORF">MTR62_01545</name>
</gene>
<keyword evidence="9 13" id="KW-1133">Transmembrane helix</keyword>
<dbReference type="PROSITE" id="PS50110">
    <property type="entry name" value="RESPONSE_REGULATORY"/>
    <property type="match status" value="1"/>
</dbReference>
<dbReference type="PANTHER" id="PTHR43047">
    <property type="entry name" value="TWO-COMPONENT HISTIDINE PROTEIN KINASE"/>
    <property type="match status" value="1"/>
</dbReference>
<comment type="catalytic activity">
    <reaction evidence="1">
        <text>ATP + protein L-histidine = ADP + protein N-phospho-L-histidine.</text>
        <dbReference type="EC" id="2.7.13.3"/>
    </reaction>
</comment>
<feature type="transmembrane region" description="Helical" evidence="13">
    <location>
        <begin position="318"/>
        <end position="338"/>
    </location>
</feature>
<dbReference type="Gene3D" id="1.10.287.130">
    <property type="match status" value="1"/>
</dbReference>
<feature type="transmembrane region" description="Helical" evidence="13">
    <location>
        <begin position="274"/>
        <end position="298"/>
    </location>
</feature>
<feature type="domain" description="Histidine kinase" evidence="14">
    <location>
        <begin position="765"/>
        <end position="974"/>
    </location>
</feature>
<evidence type="ECO:0000256" key="3">
    <source>
        <dbReference type="ARBA" id="ARBA00006434"/>
    </source>
</evidence>
<keyword evidence="8" id="KW-0418">Kinase</keyword>
<dbReference type="SMART" id="SM00388">
    <property type="entry name" value="HisKA"/>
    <property type="match status" value="1"/>
</dbReference>
<dbReference type="InterPro" id="IPR036890">
    <property type="entry name" value="HATPase_C_sf"/>
</dbReference>
<evidence type="ECO:0000313" key="16">
    <source>
        <dbReference type="EMBL" id="MCJ2181396.1"/>
    </source>
</evidence>
<comment type="similarity">
    <text evidence="3">Belongs to the sodium:solute symporter (SSF) (TC 2.A.21) family.</text>
</comment>
<feature type="transmembrane region" description="Helical" evidence="13">
    <location>
        <begin position="374"/>
        <end position="394"/>
    </location>
</feature>
<evidence type="ECO:0000256" key="11">
    <source>
        <dbReference type="PROSITE-ProRule" id="PRU00169"/>
    </source>
</evidence>
<dbReference type="PROSITE" id="PS50283">
    <property type="entry name" value="NA_SOLUT_SYMP_3"/>
    <property type="match status" value="1"/>
</dbReference>
<sequence length="1115" mass="118745">MSLPMSILAALTLVGLLFVVAALVERTGHRRRQNSRLRRRAYTLALGVYCTSWTFYGSTGTAVRAGWSFLPIYLGPILLLVLAPRFLQRLGQAVAHERATTVSDFIAARFGHDAGVARLVTLIALLGTIPYLALQLRSIGSALTIVSGSTIATPAMIVSAGLLTLFAVLFGARRFELAGRSEGLLYAVGLDSLIKLAAMAIVAVLACVLLVTSDNERIAHGLHAVAQTFAPQHLSFDVLATLLVSTFAIIALPRQFYMGLVEAFDEEDMSRARLGLAAYLGAMALLIVPIALAGRALLPDATPPDLYVLSLPDWAGSNLALAAALLGGIGAAASMAIVDTTALATMVSNDLFARAVIGAPERSRSGTIGRRLLFTRRLSIAGIMALALAFALLVSGQQSLASMGLVAFAAMAQFTPHLILATLGRDRDPVAARASLTVGLIAWAYTLALPPILPAPWLAALAHTQLDPVHLLGIGAAGPFVHGVLWSLGLNLAVHALVAARTMPAPNAPRRLGGSRRVTNLGELERFLASFVGQDAARGEFPEELHGLPVDRRAATRAQARIAQVVGASSARTLVASALASGQMDLADVTRLLDEGGQSLRFSRQLLAATFENIDAGISVVDAELNLIAWNSRYEEILKYPPGLVHAGMPIEALIRHNALRGDFGGDDVETSIARRLDHLRARQPHSFERRRDDGRVIKTVGGPMPGGGYVMSFTDVTEEAAVRDELGRTLAELEQRVEDRTRELREANQQLARATRDKTRFLAAASHDLLQPLHAARLFTAALGRKATPEALGLVTRVDNAIVAAEELLRALLDISRIDAGGIVPEPQVLDLAPFLKDLAESFRPSAEAKGLRLTIGSLLGTVETDPGLLRSVMQNFLSNALRYTRKGGVVLGVRRRGGWLRVDVVDTGVGFAPEEAETIFGEFTRLGTIEAEGLGLGLALVERIVRLLDGRLEVSSNQGRGSRFSLLLRAHATRAPSAAAVELPAAPASRTHRLTVLVVDNDQRIVEATGALVEQLGHRAIGVRTTAEALAVADTADAVLADYRLDHGETGLALIEALRARRPGLAAAILTAEPQGEVRQSAEALGVRIYAKPVPPEAIERFLASISVSEMQS</sequence>
<dbReference type="Pfam" id="PF12860">
    <property type="entry name" value="PAS_7"/>
    <property type="match status" value="1"/>
</dbReference>
<keyword evidence="17" id="KW-1185">Reference proteome</keyword>
<evidence type="ECO:0000313" key="17">
    <source>
        <dbReference type="Proteomes" id="UP001162881"/>
    </source>
</evidence>
<dbReference type="SUPFAM" id="SSF55874">
    <property type="entry name" value="ATPase domain of HSP90 chaperone/DNA topoisomerase II/histidine kinase"/>
    <property type="match status" value="1"/>
</dbReference>
<dbReference type="InterPro" id="IPR011006">
    <property type="entry name" value="CheY-like_superfamily"/>
</dbReference>
<dbReference type="Gene3D" id="3.30.450.20">
    <property type="entry name" value="PAS domain"/>
    <property type="match status" value="1"/>
</dbReference>
<dbReference type="InterPro" id="IPR038377">
    <property type="entry name" value="Na/Glc_symporter_sf"/>
</dbReference>
<keyword evidence="7 13" id="KW-0812">Transmembrane</keyword>
<dbReference type="InterPro" id="IPR001789">
    <property type="entry name" value="Sig_transdc_resp-reg_receiver"/>
</dbReference>